<sequence length="55" mass="6287">MYIAIVINLFRLGMGMYAIRRNKICPSPTVANSLTCNPNSPETIYSHEALYRIRL</sequence>
<gene>
    <name evidence="1" type="ORF">N47_G38190</name>
</gene>
<name>E1YD51_9BACT</name>
<reference evidence="1" key="1">
    <citation type="journal article" date="2011" name="Environ. Microbiol.">
        <title>Genomic insights into the metabolic potential of the polycyclic aromatic hydrocarbon degrading sulfate-reducing Deltaproteobacterium N47.</title>
        <authorList>
            <person name="Bergmann F."/>
            <person name="Selesi D."/>
            <person name="Weinmaier T."/>
            <person name="Tischler P."/>
            <person name="Rattei T."/>
            <person name="Meckenstock R.U."/>
        </authorList>
    </citation>
    <scope>NUCLEOTIDE SEQUENCE</scope>
</reference>
<protein>
    <submittedName>
        <fullName evidence="1">Uncharacterized protein</fullName>
    </submittedName>
</protein>
<dbReference type="AlphaFoldDB" id="E1YD51"/>
<proteinExistence type="predicted"/>
<organism evidence="1">
    <name type="scientific">uncultured Desulfobacterium sp</name>
    <dbReference type="NCBI Taxonomy" id="201089"/>
    <lineage>
        <taxon>Bacteria</taxon>
        <taxon>Pseudomonadati</taxon>
        <taxon>Thermodesulfobacteriota</taxon>
        <taxon>Desulfobacteria</taxon>
        <taxon>Desulfobacterales</taxon>
        <taxon>Desulfobacteriaceae</taxon>
        <taxon>Desulfobacterium</taxon>
        <taxon>environmental samples</taxon>
    </lineage>
</organism>
<dbReference type="EMBL" id="FR695868">
    <property type="protein sequence ID" value="CBX28495.1"/>
    <property type="molecule type" value="Genomic_DNA"/>
</dbReference>
<accession>E1YD51</accession>
<evidence type="ECO:0000313" key="1">
    <source>
        <dbReference type="EMBL" id="CBX28495.1"/>
    </source>
</evidence>